<reference evidence="1 2" key="1">
    <citation type="journal article" date="2021" name="Environ. Microbiol.">
        <title>Gene family expansions and transcriptome signatures uncover fungal adaptations to wood decay.</title>
        <authorList>
            <person name="Hage H."/>
            <person name="Miyauchi S."/>
            <person name="Viragh M."/>
            <person name="Drula E."/>
            <person name="Min B."/>
            <person name="Chaduli D."/>
            <person name="Navarro D."/>
            <person name="Favel A."/>
            <person name="Norest M."/>
            <person name="Lesage-Meessen L."/>
            <person name="Balint B."/>
            <person name="Merenyi Z."/>
            <person name="de Eugenio L."/>
            <person name="Morin E."/>
            <person name="Martinez A.T."/>
            <person name="Baldrian P."/>
            <person name="Stursova M."/>
            <person name="Martinez M.J."/>
            <person name="Novotny C."/>
            <person name="Magnuson J.K."/>
            <person name="Spatafora J.W."/>
            <person name="Maurice S."/>
            <person name="Pangilinan J."/>
            <person name="Andreopoulos W."/>
            <person name="LaButti K."/>
            <person name="Hundley H."/>
            <person name="Na H."/>
            <person name="Kuo A."/>
            <person name="Barry K."/>
            <person name="Lipzen A."/>
            <person name="Henrissat B."/>
            <person name="Riley R."/>
            <person name="Ahrendt S."/>
            <person name="Nagy L.G."/>
            <person name="Grigoriev I.V."/>
            <person name="Martin F."/>
            <person name="Rosso M.N."/>
        </authorList>
    </citation>
    <scope>NUCLEOTIDE SEQUENCE [LARGE SCALE GENOMIC DNA]</scope>
    <source>
        <strain evidence="1 2">CIRM-BRFM 1785</strain>
    </source>
</reference>
<gene>
    <name evidence="1" type="ORF">C8Q71DRAFT_788824</name>
</gene>
<organism evidence="1 2">
    <name type="scientific">Rhodofomes roseus</name>
    <dbReference type="NCBI Taxonomy" id="34475"/>
    <lineage>
        <taxon>Eukaryota</taxon>
        <taxon>Fungi</taxon>
        <taxon>Dikarya</taxon>
        <taxon>Basidiomycota</taxon>
        <taxon>Agaricomycotina</taxon>
        <taxon>Agaricomycetes</taxon>
        <taxon>Polyporales</taxon>
        <taxon>Rhodofomes</taxon>
    </lineage>
</organism>
<dbReference type="GeneID" id="72005972"/>
<accession>A0ABQ8JZT9</accession>
<protein>
    <submittedName>
        <fullName evidence="1">Uncharacterized protein</fullName>
    </submittedName>
</protein>
<dbReference type="Proteomes" id="UP000814176">
    <property type="component" value="Unassembled WGS sequence"/>
</dbReference>
<dbReference type="RefSeq" id="XP_047773229.1">
    <property type="nucleotide sequence ID" value="XM_047925240.1"/>
</dbReference>
<proteinExistence type="predicted"/>
<keyword evidence="2" id="KW-1185">Reference proteome</keyword>
<sequence length="251" mass="26132">MTRPCPVLRAPSPILPSRTDGPFVGRVCVLGIRPACSSSPCVSSSPACARPPACVFAGHVCMVGIRLSRSQSACIARAPALLNVCRRRRSFAHTRGVRSSAVLACWAFAQCTRSRRVCRRLSLARVLRGGRGPLVGCAPDRAGSLPGVPVVGAGARVVSVGYVCTCGICPACSSSPCARVLSRLRLEDRGCTHLFSPSSRPHRLASVVLLHALLAGHGGICTGLEDRSAAGSRRCVCAGCGCLVLVVLVHT</sequence>
<evidence type="ECO:0000313" key="2">
    <source>
        <dbReference type="Proteomes" id="UP000814176"/>
    </source>
</evidence>
<comment type="caution">
    <text evidence="1">The sequence shown here is derived from an EMBL/GenBank/DDBJ whole genome shotgun (WGS) entry which is preliminary data.</text>
</comment>
<evidence type="ECO:0000313" key="1">
    <source>
        <dbReference type="EMBL" id="KAH9829866.1"/>
    </source>
</evidence>
<dbReference type="EMBL" id="JADCUA010000035">
    <property type="protein sequence ID" value="KAH9829866.1"/>
    <property type="molecule type" value="Genomic_DNA"/>
</dbReference>
<name>A0ABQ8JZT9_9APHY</name>